<organism evidence="3 4">
    <name type="scientific">Daphnia galeata</name>
    <dbReference type="NCBI Taxonomy" id="27404"/>
    <lineage>
        <taxon>Eukaryota</taxon>
        <taxon>Metazoa</taxon>
        <taxon>Ecdysozoa</taxon>
        <taxon>Arthropoda</taxon>
        <taxon>Crustacea</taxon>
        <taxon>Branchiopoda</taxon>
        <taxon>Diplostraca</taxon>
        <taxon>Cladocera</taxon>
        <taxon>Anomopoda</taxon>
        <taxon>Daphniidae</taxon>
        <taxon>Daphnia</taxon>
    </lineage>
</organism>
<protein>
    <submittedName>
        <fullName evidence="3">Uncharacterized protein</fullName>
    </submittedName>
</protein>
<reference evidence="3" key="1">
    <citation type="submission" date="2021-11" db="EMBL/GenBank/DDBJ databases">
        <authorList>
            <person name="Schell T."/>
        </authorList>
    </citation>
    <scope>NUCLEOTIDE SEQUENCE</scope>
    <source>
        <strain evidence="3">M5</strain>
    </source>
</reference>
<dbReference type="EMBL" id="CAKKLH010000034">
    <property type="protein sequence ID" value="CAH0100215.1"/>
    <property type="molecule type" value="Genomic_DNA"/>
</dbReference>
<gene>
    <name evidence="3" type="ORF">DGAL_LOCUS2437</name>
</gene>
<evidence type="ECO:0000313" key="3">
    <source>
        <dbReference type="EMBL" id="CAH0100215.1"/>
    </source>
</evidence>
<dbReference type="Proteomes" id="UP000789390">
    <property type="component" value="Unassembled WGS sequence"/>
</dbReference>
<accession>A0A8J2RD57</accession>
<sequence>MEEIDCSATAHEASVLRLSTLTSTSNDSVKAAEIYYDIEHECSHCNFSTYSIEIIQLHEKNHLADDECSTEESSDLYSGSEDSGDLWLPEKSSNYKDPGSASHSRPRKSVPRLRINQSKRGEPAKGVIVDDDKLKVNLVLDFPDQPVDLKGLEESLTQRNKVLRKLKDLQLKMDKIIAKQEKISVSEEQLVQAKEKNEIYENFKKLCINNIERELAMYEPEQTSNTEPLTEMGVLISNLTTNSKLK</sequence>
<keyword evidence="1" id="KW-0175">Coiled coil</keyword>
<comment type="caution">
    <text evidence="3">The sequence shown here is derived from an EMBL/GenBank/DDBJ whole genome shotgun (WGS) entry which is preliminary data.</text>
</comment>
<keyword evidence="4" id="KW-1185">Reference proteome</keyword>
<evidence type="ECO:0000313" key="4">
    <source>
        <dbReference type="Proteomes" id="UP000789390"/>
    </source>
</evidence>
<evidence type="ECO:0000256" key="1">
    <source>
        <dbReference type="SAM" id="Coils"/>
    </source>
</evidence>
<name>A0A8J2RD57_9CRUS</name>
<proteinExistence type="predicted"/>
<feature type="coiled-coil region" evidence="1">
    <location>
        <begin position="152"/>
        <end position="196"/>
    </location>
</feature>
<dbReference type="AlphaFoldDB" id="A0A8J2RD57"/>
<feature type="region of interest" description="Disordered" evidence="2">
    <location>
        <begin position="72"/>
        <end position="124"/>
    </location>
</feature>
<evidence type="ECO:0000256" key="2">
    <source>
        <dbReference type="SAM" id="MobiDB-lite"/>
    </source>
</evidence>